<reference evidence="1 2" key="1">
    <citation type="journal article" date="2010" name="J. Bacteriol.">
        <title>Genome sequences of Pelagibaca bermudensis HTCC2601T and Maritimibacter alkaliphilus HTCC2654T, the type strains of two marine Roseobacter genera.</title>
        <authorList>
            <person name="Thrash J.C."/>
            <person name="Cho J.C."/>
            <person name="Ferriera S."/>
            <person name="Johnson J."/>
            <person name="Vergin K.L."/>
            <person name="Giovannoni S.J."/>
        </authorList>
    </citation>
    <scope>NUCLEOTIDE SEQUENCE [LARGE SCALE GENOMIC DNA]</scope>
    <source>
        <strain evidence="1 2">HTCC2654</strain>
    </source>
</reference>
<gene>
    <name evidence="1" type="ORF">RB2654_19768</name>
</gene>
<comment type="caution">
    <text evidence="1">The sequence shown here is derived from an EMBL/GenBank/DDBJ whole genome shotgun (WGS) entry which is preliminary data.</text>
</comment>
<keyword evidence="2" id="KW-1185">Reference proteome</keyword>
<name>A3VAB4_9RHOB</name>
<proteinExistence type="predicted"/>
<dbReference type="EMBL" id="AAMT01000001">
    <property type="protein sequence ID" value="EAQ14855.1"/>
    <property type="molecule type" value="Genomic_DNA"/>
</dbReference>
<dbReference type="Proteomes" id="UP000002931">
    <property type="component" value="Unassembled WGS sequence"/>
</dbReference>
<protein>
    <submittedName>
        <fullName evidence="1">Uncharacterized protein</fullName>
    </submittedName>
</protein>
<evidence type="ECO:0000313" key="1">
    <source>
        <dbReference type="EMBL" id="EAQ14855.1"/>
    </source>
</evidence>
<evidence type="ECO:0000313" key="2">
    <source>
        <dbReference type="Proteomes" id="UP000002931"/>
    </source>
</evidence>
<organism evidence="1 2">
    <name type="scientific">Maritimibacter alkaliphilus HTCC2654</name>
    <dbReference type="NCBI Taxonomy" id="314271"/>
    <lineage>
        <taxon>Bacteria</taxon>
        <taxon>Pseudomonadati</taxon>
        <taxon>Pseudomonadota</taxon>
        <taxon>Alphaproteobacteria</taxon>
        <taxon>Rhodobacterales</taxon>
        <taxon>Roseobacteraceae</taxon>
        <taxon>Maritimibacter</taxon>
    </lineage>
</organism>
<sequence length="75" mass="8205">MSIPALAEDAAQNTAKAAQMIVLMCQSQVVPAESAGCQIRDAVKKKRPRVHFEGKIRPEASYLRRSSTARIGFFA</sequence>
<dbReference type="HOGENOM" id="CLU_2666788_0_0_5"/>
<accession>A3VAB4</accession>
<dbReference type="AlphaFoldDB" id="A3VAB4"/>
<dbReference type="STRING" id="314271.RB2654_19768"/>